<organism evidence="1 2">
    <name type="scientific">Theileria parva</name>
    <name type="common">East coast fever infection agent</name>
    <dbReference type="NCBI Taxonomy" id="5875"/>
    <lineage>
        <taxon>Eukaryota</taxon>
        <taxon>Sar</taxon>
        <taxon>Alveolata</taxon>
        <taxon>Apicomplexa</taxon>
        <taxon>Aconoidasida</taxon>
        <taxon>Piroplasmida</taxon>
        <taxon>Theileriidae</taxon>
        <taxon>Theileria</taxon>
    </lineage>
</organism>
<reference evidence="1 2" key="1">
    <citation type="journal article" date="2005" name="Science">
        <title>Genome sequence of Theileria parva, a bovine pathogen that transforms lymphocytes.</title>
        <authorList>
            <person name="Gardner M.J."/>
            <person name="Bishop R."/>
            <person name="Shah T."/>
            <person name="de Villiers E.P."/>
            <person name="Carlton J.M."/>
            <person name="Hall N."/>
            <person name="Ren Q."/>
            <person name="Paulsen I.T."/>
            <person name="Pain A."/>
            <person name="Berriman M."/>
            <person name="Wilson R.J.M."/>
            <person name="Sato S."/>
            <person name="Ralph S.A."/>
            <person name="Mann D.J."/>
            <person name="Xiong Z."/>
            <person name="Shallom S.J."/>
            <person name="Weidman J."/>
            <person name="Jiang L."/>
            <person name="Lynn J."/>
            <person name="Weaver B."/>
            <person name="Shoaibi A."/>
            <person name="Domingo A.R."/>
            <person name="Wasawo D."/>
            <person name="Crabtree J."/>
            <person name="Wortman J.R."/>
            <person name="Haas B."/>
            <person name="Angiuoli S.V."/>
            <person name="Creasy T.H."/>
            <person name="Lu C."/>
            <person name="Suh B."/>
            <person name="Silva J.C."/>
            <person name="Utterback T.R."/>
            <person name="Feldblyum T.V."/>
            <person name="Pertea M."/>
            <person name="Allen J."/>
            <person name="Nierman W.C."/>
            <person name="Taracha E.L.N."/>
            <person name="Salzberg S.L."/>
            <person name="White O.R."/>
            <person name="Fitzhugh H.A."/>
            <person name="Morzaria S."/>
            <person name="Venter J.C."/>
            <person name="Fraser C.M."/>
            <person name="Nene V."/>
        </authorList>
    </citation>
    <scope>NUCLEOTIDE SEQUENCE [LARGE SCALE GENOMIC DNA]</scope>
    <source>
        <strain evidence="1 2">Muguga</strain>
    </source>
</reference>
<dbReference type="GeneID" id="3501676"/>
<sequence>MYLKNGFPSSSKLMNEPIFKKIILDFNEEATINNYVKCKNNSNSVHFKSRFGTRIIKIIDSSHVLNGKPWVVWESENVDELVKDASYYINNFGEKYVALLFENNNYAFLQYSECQLFVKNNTQKRKNLNIYKFYDIHDSNYKRLEDLIGLYLIGLKGFKYSVEFHFSKHCKKIFGKNLPVNLNYNIFKDELYVKFINGRIEFLNVNNKHIKLFNKKEKIGSLNVVYPLNELSGYTNTTNVYHSTIAPINTSSKVSGSNVNITRNIHVMKTLDLAQLLTQVRVCPIKN</sequence>
<dbReference type="KEGG" id="tpv:TP02_0031"/>
<dbReference type="EMBL" id="AAGK01000002">
    <property type="protein sequence ID" value="EAN32317.1"/>
    <property type="molecule type" value="Genomic_DNA"/>
</dbReference>
<evidence type="ECO:0000313" key="1">
    <source>
        <dbReference type="EMBL" id="EAN32317.1"/>
    </source>
</evidence>
<dbReference type="eggNOG" id="ENOG502QX07">
    <property type="taxonomic scope" value="Eukaryota"/>
</dbReference>
<gene>
    <name evidence="1" type="ordered locus">TP02_0031</name>
</gene>
<dbReference type="Proteomes" id="UP000001949">
    <property type="component" value="Unassembled WGS sequence"/>
</dbReference>
<protein>
    <submittedName>
        <fullName evidence="1">Uncharacterized protein</fullName>
    </submittedName>
</protein>
<proteinExistence type="predicted"/>
<name>Q4N6A6_THEPA</name>
<dbReference type="RefSeq" id="XP_764600.1">
    <property type="nucleotide sequence ID" value="XM_759507.1"/>
</dbReference>
<accession>Q4N6A6</accession>
<comment type="caution">
    <text evidence="1">The sequence shown here is derived from an EMBL/GenBank/DDBJ whole genome shotgun (WGS) entry which is preliminary data.</text>
</comment>
<dbReference type="AlphaFoldDB" id="Q4N6A6"/>
<dbReference type="InParanoid" id="Q4N6A6"/>
<keyword evidence="2" id="KW-1185">Reference proteome</keyword>
<dbReference type="VEuPathDB" id="PiroplasmaDB:TpMuguga_02g00031"/>
<evidence type="ECO:0000313" key="2">
    <source>
        <dbReference type="Proteomes" id="UP000001949"/>
    </source>
</evidence>